<protein>
    <recommendedName>
        <fullName evidence="3">Proteasome assembly chaperone 4</fullName>
    </recommendedName>
</protein>
<comment type="caution">
    <text evidence="1">The sequence shown here is derived from an EMBL/GenBank/DDBJ whole genome shotgun (WGS) entry which is preliminary data.</text>
</comment>
<evidence type="ECO:0008006" key="3">
    <source>
        <dbReference type="Google" id="ProtNLM"/>
    </source>
</evidence>
<dbReference type="InterPro" id="IPR032157">
    <property type="entry name" value="PAC4"/>
</dbReference>
<dbReference type="Pfam" id="PF16093">
    <property type="entry name" value="PAC4"/>
    <property type="match status" value="1"/>
</dbReference>
<dbReference type="AlphaFoldDB" id="A0AAN9GNK4"/>
<dbReference type="Proteomes" id="UP001374579">
    <property type="component" value="Unassembled WGS sequence"/>
</dbReference>
<dbReference type="PANTHER" id="PTHR33559">
    <property type="entry name" value="PROTEASOME ASSEMBLY CHAPERONE 4"/>
    <property type="match status" value="1"/>
</dbReference>
<accession>A0AAN9GNK4</accession>
<organism evidence="1 2">
    <name type="scientific">Littorina saxatilis</name>
    <dbReference type="NCBI Taxonomy" id="31220"/>
    <lineage>
        <taxon>Eukaryota</taxon>
        <taxon>Metazoa</taxon>
        <taxon>Spiralia</taxon>
        <taxon>Lophotrochozoa</taxon>
        <taxon>Mollusca</taxon>
        <taxon>Gastropoda</taxon>
        <taxon>Caenogastropoda</taxon>
        <taxon>Littorinimorpha</taxon>
        <taxon>Littorinoidea</taxon>
        <taxon>Littorinidae</taxon>
        <taxon>Littorina</taxon>
    </lineage>
</organism>
<keyword evidence="2" id="KW-1185">Reference proteome</keyword>
<dbReference type="GO" id="GO:0043248">
    <property type="term" value="P:proteasome assembly"/>
    <property type="evidence" value="ECO:0007669"/>
    <property type="project" value="InterPro"/>
</dbReference>
<gene>
    <name evidence="1" type="ORF">V1264_001072</name>
</gene>
<dbReference type="PANTHER" id="PTHR33559:SF1">
    <property type="entry name" value="PROTEASOME ASSEMBLY CHAPERONE 4"/>
    <property type="match status" value="1"/>
</dbReference>
<evidence type="ECO:0000313" key="2">
    <source>
        <dbReference type="Proteomes" id="UP001374579"/>
    </source>
</evidence>
<evidence type="ECO:0000313" key="1">
    <source>
        <dbReference type="EMBL" id="KAK7115143.1"/>
    </source>
</evidence>
<sequence>MEGNDETNVESIHPLISVHNFEDNILGNQIYFHVIKLSESFHICVGTAAVMKNMAVAMQTKYNKGSASGNALFGDAGDTVSLNMAQKLAQKTGKQVFVSCSVPYDQNLIPLVEKRISDEIKSHPQHF</sequence>
<reference evidence="1 2" key="1">
    <citation type="submission" date="2024-02" db="EMBL/GenBank/DDBJ databases">
        <title>Chromosome-scale genome assembly of the rough periwinkle Littorina saxatilis.</title>
        <authorList>
            <person name="De Jode A."/>
            <person name="Faria R."/>
            <person name="Formenti G."/>
            <person name="Sims Y."/>
            <person name="Smith T.P."/>
            <person name="Tracey A."/>
            <person name="Wood J.M.D."/>
            <person name="Zagrodzka Z.B."/>
            <person name="Johannesson K."/>
            <person name="Butlin R.K."/>
            <person name="Leder E.H."/>
        </authorList>
    </citation>
    <scope>NUCLEOTIDE SEQUENCE [LARGE SCALE GENOMIC DNA]</scope>
    <source>
        <strain evidence="1">Snail1</strain>
        <tissue evidence="1">Muscle</tissue>
    </source>
</reference>
<dbReference type="EMBL" id="JBAMIC010000001">
    <property type="protein sequence ID" value="KAK7115143.1"/>
    <property type="molecule type" value="Genomic_DNA"/>
</dbReference>
<proteinExistence type="predicted"/>
<name>A0AAN9GNK4_9CAEN</name>